<feature type="compositionally biased region" description="Low complexity" evidence="1">
    <location>
        <begin position="63"/>
        <end position="80"/>
    </location>
</feature>
<name>Q2CF81_OCEGH</name>
<evidence type="ECO:0000313" key="2">
    <source>
        <dbReference type="EMBL" id="EAR51414.1"/>
    </source>
</evidence>
<protein>
    <submittedName>
        <fullName evidence="2">Uncharacterized protein</fullName>
    </submittedName>
</protein>
<proteinExistence type="predicted"/>
<keyword evidence="3" id="KW-1185">Reference proteome</keyword>
<dbReference type="STRING" id="314256.OG2516_15659"/>
<dbReference type="EMBL" id="AAOT01000013">
    <property type="protein sequence ID" value="EAR51414.1"/>
    <property type="molecule type" value="Genomic_DNA"/>
</dbReference>
<dbReference type="eggNOG" id="ENOG502ZB7Z">
    <property type="taxonomic scope" value="Bacteria"/>
</dbReference>
<evidence type="ECO:0000313" key="3">
    <source>
        <dbReference type="Proteomes" id="UP000003635"/>
    </source>
</evidence>
<feature type="region of interest" description="Disordered" evidence="1">
    <location>
        <begin position="16"/>
        <end position="96"/>
    </location>
</feature>
<dbReference type="HOGENOM" id="CLU_040167_0_0_5"/>
<reference evidence="2 3" key="1">
    <citation type="journal article" date="2010" name="J. Bacteriol.">
        <title>Genome sequences of Oceanicola granulosus HTCC2516(T) and Oceanicola batsensis HTCC2597(TDelta).</title>
        <authorList>
            <person name="Thrash J.C."/>
            <person name="Cho J.C."/>
            <person name="Vergin K.L."/>
            <person name="Giovannoni S.J."/>
        </authorList>
    </citation>
    <scope>NUCLEOTIDE SEQUENCE [LARGE SCALE GENOMIC DNA]</scope>
    <source>
        <strain evidence="3">ATCC BAA-861 / DSM 15982 / KCTC 12143 / HTCC2516</strain>
    </source>
</reference>
<feature type="compositionally biased region" description="Acidic residues" evidence="1">
    <location>
        <begin position="53"/>
        <end position="62"/>
    </location>
</feature>
<dbReference type="Proteomes" id="UP000003635">
    <property type="component" value="Unassembled WGS sequence"/>
</dbReference>
<dbReference type="RefSeq" id="WP_007256646.1">
    <property type="nucleotide sequence ID" value="NZ_CH724108.1"/>
</dbReference>
<sequence>MKQLLIAASALAILSSCGDGQPFFDDEEIGEDTASEDASGDDTDTPDGVGDAGDADGEDAGVDADAARLPPSADDPSPDSGIVRFEADSGNGGGLLTEPVVYDPETDSFYIDNLAFDGPNTYARGEAVASMNGYAVYEAEAIHTDSLTGDPINQLTPYRAIVGFSDNTVGRGGGERAPRTSFAIVRTGGYLDYGFGGFVYQREGGFEVPETGQAIYTGDYAGMRVFSGQGGLEYTEGDARMAIDFEDFNTNQGVRARVTNRNAYDVNGNIVSGSGEGQLPMPDLILTVEQGEGGGFDANGEYAGTIFSIDGAGDEYETGEFYAVLAGDATDADDGGEIVGVLVVESTDPRSDATAQETGGFILYRGNDN</sequence>
<dbReference type="AlphaFoldDB" id="Q2CF81"/>
<accession>Q2CF81</accession>
<comment type="caution">
    <text evidence="2">The sequence shown here is derived from an EMBL/GenBank/DDBJ whole genome shotgun (WGS) entry which is preliminary data.</text>
</comment>
<organism evidence="2 3">
    <name type="scientific">Oceanicola granulosus (strain ATCC BAA-861 / DSM 15982 / KCTC 12143 / HTCC2516)</name>
    <dbReference type="NCBI Taxonomy" id="314256"/>
    <lineage>
        <taxon>Bacteria</taxon>
        <taxon>Pseudomonadati</taxon>
        <taxon>Pseudomonadota</taxon>
        <taxon>Alphaproteobacteria</taxon>
        <taxon>Rhodobacterales</taxon>
        <taxon>Roseobacteraceae</taxon>
        <taxon>Oceanicola</taxon>
    </lineage>
</organism>
<feature type="compositionally biased region" description="Acidic residues" evidence="1">
    <location>
        <begin position="24"/>
        <end position="45"/>
    </location>
</feature>
<gene>
    <name evidence="2" type="ORF">OG2516_15659</name>
</gene>
<evidence type="ECO:0000256" key="1">
    <source>
        <dbReference type="SAM" id="MobiDB-lite"/>
    </source>
</evidence>
<dbReference type="OrthoDB" id="7739218at2"/>
<dbReference type="PROSITE" id="PS51257">
    <property type="entry name" value="PROKAR_LIPOPROTEIN"/>
    <property type="match status" value="1"/>
</dbReference>